<dbReference type="SUPFAM" id="SSF141673">
    <property type="entry name" value="MOSC N-terminal domain-like"/>
    <property type="match status" value="1"/>
</dbReference>
<dbReference type="Pfam" id="PF03476">
    <property type="entry name" value="MOSC_N"/>
    <property type="match status" value="1"/>
</dbReference>
<feature type="domain" description="MOSC" evidence="1">
    <location>
        <begin position="188"/>
        <end position="342"/>
    </location>
</feature>
<dbReference type="PROSITE" id="PS51340">
    <property type="entry name" value="MOSC"/>
    <property type="match status" value="1"/>
</dbReference>
<reference evidence="3" key="1">
    <citation type="submission" date="2024-02" db="UniProtKB">
        <authorList>
            <consortium name="WormBaseParasite"/>
        </authorList>
    </citation>
    <scope>IDENTIFICATION</scope>
</reference>
<dbReference type="Pfam" id="PF03473">
    <property type="entry name" value="MOSC"/>
    <property type="match status" value="1"/>
</dbReference>
<sequence>LYFIIDKYQLTMNIEKSLIVLSLTAISSYIIIKFFNKEKKKKLHNVGKIHSLYIYPIKSMKGIEVKIGECTKRGLKCGELEDRNFLVMDESLKKYVTAKDYKKMLTIQPSIKNGILNLYSCLTQKDINIVIDDVTEKRHIIKVECYEKGICEGLDCGDDVSDFLKEALGTSNNLRLIKYSSSLFNQRKAIVHKNQTLNYPIKKDHDVQYQDEGPFMIMTTNSLDDLNNKIKDDVMSIERFRPTIMIECNENISPFNEDYWNDIYVEDVKFYHMKPCTRCVITMINSNTGSLSKNGEPLKTLRTYRLSPEKLRKVYGESPVMGVVVGILNGGIIKEGDTVYASYKNLPC</sequence>
<dbReference type="GO" id="GO:0030170">
    <property type="term" value="F:pyridoxal phosphate binding"/>
    <property type="evidence" value="ECO:0007669"/>
    <property type="project" value="InterPro"/>
</dbReference>
<evidence type="ECO:0000259" key="1">
    <source>
        <dbReference type="PROSITE" id="PS51340"/>
    </source>
</evidence>
<dbReference type="GO" id="GO:0003824">
    <property type="term" value="F:catalytic activity"/>
    <property type="evidence" value="ECO:0007669"/>
    <property type="project" value="InterPro"/>
</dbReference>
<dbReference type="GO" id="GO:0030151">
    <property type="term" value="F:molybdenum ion binding"/>
    <property type="evidence" value="ECO:0007669"/>
    <property type="project" value="InterPro"/>
</dbReference>
<dbReference type="PANTHER" id="PTHR14237:SF19">
    <property type="entry name" value="MITOCHONDRIAL AMIDOXIME REDUCING COMPONENT 1"/>
    <property type="match status" value="1"/>
</dbReference>
<dbReference type="InterPro" id="IPR005302">
    <property type="entry name" value="MoCF_Sase_C"/>
</dbReference>
<name>A0AAF5D9Q3_STRER</name>
<dbReference type="WBParaSite" id="TCONS_00008523.p1">
    <property type="protein sequence ID" value="TCONS_00008523.p1"/>
    <property type="gene ID" value="XLOC_006459"/>
</dbReference>
<accession>A0AAF5D9Q3</accession>
<keyword evidence="2" id="KW-1185">Reference proteome</keyword>
<evidence type="ECO:0000313" key="3">
    <source>
        <dbReference type="WBParaSite" id="TCONS_00008523.p1"/>
    </source>
</evidence>
<proteinExistence type="predicted"/>
<dbReference type="PANTHER" id="PTHR14237">
    <property type="entry name" value="MOLYBDOPTERIN COFACTOR SULFURASE MOSC"/>
    <property type="match status" value="1"/>
</dbReference>
<evidence type="ECO:0000313" key="2">
    <source>
        <dbReference type="Proteomes" id="UP000035681"/>
    </source>
</evidence>
<dbReference type="Proteomes" id="UP000035681">
    <property type="component" value="Unplaced"/>
</dbReference>
<dbReference type="AlphaFoldDB" id="A0AAF5D9Q3"/>
<protein>
    <submittedName>
        <fullName evidence="3">MOSC domain-containing protein</fullName>
    </submittedName>
</protein>
<dbReference type="InterPro" id="IPR005303">
    <property type="entry name" value="MOCOS_middle"/>
</dbReference>
<organism evidence="2 3">
    <name type="scientific">Strongyloides stercoralis</name>
    <name type="common">Threadworm</name>
    <dbReference type="NCBI Taxonomy" id="6248"/>
    <lineage>
        <taxon>Eukaryota</taxon>
        <taxon>Metazoa</taxon>
        <taxon>Ecdysozoa</taxon>
        <taxon>Nematoda</taxon>
        <taxon>Chromadorea</taxon>
        <taxon>Rhabditida</taxon>
        <taxon>Tylenchina</taxon>
        <taxon>Panagrolaimomorpha</taxon>
        <taxon>Strongyloidoidea</taxon>
        <taxon>Strongyloididae</taxon>
        <taxon>Strongyloides</taxon>
    </lineage>
</organism>